<proteinExistence type="predicted"/>
<dbReference type="SUPFAM" id="SSF49464">
    <property type="entry name" value="Carboxypeptidase regulatory domain-like"/>
    <property type="match status" value="1"/>
</dbReference>
<name>A0A5J4QZP9_9ZZZZ</name>
<feature type="non-terminal residue" evidence="1">
    <location>
        <position position="95"/>
    </location>
</feature>
<dbReference type="Gene3D" id="2.60.40.1120">
    <property type="entry name" value="Carboxypeptidase-like, regulatory domain"/>
    <property type="match status" value="1"/>
</dbReference>
<dbReference type="AlphaFoldDB" id="A0A5J4QZP9"/>
<evidence type="ECO:0000313" key="1">
    <source>
        <dbReference type="EMBL" id="KAA6326765.1"/>
    </source>
</evidence>
<keyword evidence="1" id="KW-0675">Receptor</keyword>
<reference evidence="1" key="1">
    <citation type="submission" date="2019-03" db="EMBL/GenBank/DDBJ databases">
        <title>Single cell metagenomics reveals metabolic interactions within the superorganism composed of flagellate Streblomastix strix and complex community of Bacteroidetes bacteria on its surface.</title>
        <authorList>
            <person name="Treitli S.C."/>
            <person name="Kolisko M."/>
            <person name="Husnik F."/>
            <person name="Keeling P."/>
            <person name="Hampl V."/>
        </authorList>
    </citation>
    <scope>NUCLEOTIDE SEQUENCE</scope>
    <source>
        <strain evidence="1">STM</strain>
    </source>
</reference>
<organism evidence="1">
    <name type="scientific">termite gut metagenome</name>
    <dbReference type="NCBI Taxonomy" id="433724"/>
    <lineage>
        <taxon>unclassified sequences</taxon>
        <taxon>metagenomes</taxon>
        <taxon>organismal metagenomes</taxon>
    </lineage>
</organism>
<protein>
    <submittedName>
        <fullName evidence="1">TonB-dependent receptor SusC</fullName>
    </submittedName>
</protein>
<sequence>MMKNLIYVLLCFAVSVSMSTVVAQNNTRVTGIIISAEEGEPITGASVMVKGTSIGSITNLDGRFEFNAPSSAKTLVISYVGMVTQEVAIRPDMRV</sequence>
<dbReference type="EMBL" id="SNRY01002106">
    <property type="protein sequence ID" value="KAA6326765.1"/>
    <property type="molecule type" value="Genomic_DNA"/>
</dbReference>
<gene>
    <name evidence="1" type="ORF">EZS27_024166</name>
</gene>
<accession>A0A5J4QZP9</accession>
<comment type="caution">
    <text evidence="1">The sequence shown here is derived from an EMBL/GenBank/DDBJ whole genome shotgun (WGS) entry which is preliminary data.</text>
</comment>
<dbReference type="InterPro" id="IPR008969">
    <property type="entry name" value="CarboxyPept-like_regulatory"/>
</dbReference>
<dbReference type="Pfam" id="PF13715">
    <property type="entry name" value="CarbopepD_reg_2"/>
    <property type="match status" value="1"/>
</dbReference>